<feature type="compositionally biased region" description="Basic and acidic residues" evidence="2">
    <location>
        <begin position="1144"/>
        <end position="1160"/>
    </location>
</feature>
<dbReference type="Proteomes" id="UP000469559">
    <property type="component" value="Unassembled WGS sequence"/>
</dbReference>
<evidence type="ECO:0000256" key="1">
    <source>
        <dbReference type="SAM" id="Coils"/>
    </source>
</evidence>
<name>A0A8T9BC19_9HELO</name>
<dbReference type="OrthoDB" id="4179406at2759"/>
<feature type="region of interest" description="Disordered" evidence="2">
    <location>
        <begin position="1273"/>
        <end position="1343"/>
    </location>
</feature>
<feature type="region of interest" description="Disordered" evidence="2">
    <location>
        <begin position="551"/>
        <end position="597"/>
    </location>
</feature>
<accession>A0A8T9BC19</accession>
<gene>
    <name evidence="3" type="ORF">LARI1_G005669</name>
</gene>
<feature type="compositionally biased region" description="Polar residues" evidence="2">
    <location>
        <begin position="123"/>
        <end position="139"/>
    </location>
</feature>
<feature type="compositionally biased region" description="Polar residues" evidence="2">
    <location>
        <begin position="1279"/>
        <end position="1289"/>
    </location>
</feature>
<keyword evidence="1" id="KW-0175">Coiled coil</keyword>
<comment type="caution">
    <text evidence="3">The sequence shown here is derived from an EMBL/GenBank/DDBJ whole genome shotgun (WGS) entry which is preliminary data.</text>
</comment>
<evidence type="ECO:0000313" key="4">
    <source>
        <dbReference type="Proteomes" id="UP000469559"/>
    </source>
</evidence>
<feature type="coiled-coil region" evidence="1">
    <location>
        <begin position="501"/>
        <end position="531"/>
    </location>
</feature>
<organism evidence="3 4">
    <name type="scientific">Lachnellula arida</name>
    <dbReference type="NCBI Taxonomy" id="1316785"/>
    <lineage>
        <taxon>Eukaryota</taxon>
        <taxon>Fungi</taxon>
        <taxon>Dikarya</taxon>
        <taxon>Ascomycota</taxon>
        <taxon>Pezizomycotina</taxon>
        <taxon>Leotiomycetes</taxon>
        <taxon>Helotiales</taxon>
        <taxon>Lachnaceae</taxon>
        <taxon>Lachnellula</taxon>
    </lineage>
</organism>
<feature type="compositionally biased region" description="Polar residues" evidence="2">
    <location>
        <begin position="558"/>
        <end position="568"/>
    </location>
</feature>
<feature type="region of interest" description="Disordered" evidence="2">
    <location>
        <begin position="1123"/>
        <end position="1257"/>
    </location>
</feature>
<feature type="compositionally biased region" description="Polar residues" evidence="2">
    <location>
        <begin position="73"/>
        <end position="91"/>
    </location>
</feature>
<reference evidence="3 4" key="1">
    <citation type="submission" date="2018-05" db="EMBL/GenBank/DDBJ databases">
        <title>Whole genome sequencing for identification of molecular markers to develop diagnostic detection tools for the regulated plant pathogen Lachnellula willkommii.</title>
        <authorList>
            <person name="Giroux E."/>
            <person name="Bilodeau G."/>
        </authorList>
    </citation>
    <scope>NUCLEOTIDE SEQUENCE [LARGE SCALE GENOMIC DNA]</scope>
    <source>
        <strain evidence="3 4">CBS 203.66</strain>
    </source>
</reference>
<keyword evidence="4" id="KW-1185">Reference proteome</keyword>
<evidence type="ECO:0000256" key="2">
    <source>
        <dbReference type="SAM" id="MobiDB-lite"/>
    </source>
</evidence>
<evidence type="ECO:0000313" key="3">
    <source>
        <dbReference type="EMBL" id="TVY17086.1"/>
    </source>
</evidence>
<sequence length="1343" mass="150508">MPPGRPKINLGDSWVVEAEEEDDSPDYVPDNGESEPTSRRSTPRRRARGANRSPEPELVMPSLDMDSLDGSWADTTSSGMRQSGNVSAQRLQESRRRTPRQGPINGSPEKRSRTKPSFAHKTSPGTTSSRPKPVRDNSNSAQNLLDITIDHTLNIMSWVLDVFGRALRILKTPISYLLAVWLLFGFGLVLRNLVTTSIYASLSPICRIPGTSLLNLPFCPVHLADNSNGPPPPVEFDRLMTVQANFEKVLEESAGGASLPVDMKRGEASIRDLRQLVRYSQLHSKDELVLEFDGFIETARIASYDLQKFNSHVGRAVDNVISTTRWTARVLDGIEDRDGSRGSINSFVNDKLLAPFQPTKFTEQILLDQYIQHTRSVEEEIYRLIDQAQALLMILNNLEDRLEVIHGVATREDVSAKAQKEEILSSLWAMLGGHRGKLNKMDRQLTLLQQVSIYRKTAYAHVSGTILRLQAMGAGLEDLRERVGGPEMFRDRRDIPLSVHIENIQRGVERLEEQRMNYRKLENENLKQTLERGQSEGSLIDGVAALTQKTMPRPPGQPATSSDTTSCLSLGKGNLEAPKCSESTTPEASVSPIDGIKPTHLSPARVTACANPGTMYPPRPSIITAASHLRHTSVKKLMKDDLSQIAVIPEMKLSVRNDIRIHPNGNIEVVNEVISSEIRDMFLFATHRQNRLRRLFKRWWAKWRGIVPTGEQMSRDRDNMLRTTICRFYSKDRPYNRPSMASVGTEVSLSEAPMIQFPEAIININDLEWKNVGKLSLIVKRQAASKLNVESVLWLPDDHPFLRANIRGSSLSEWATPPDIWPVLNRSGMVDITRNYIRHRRWVWITRLVDGLPEVDFRVTGDLEIARTMYRLRTKYEIDKRIQVPNNIYLANIVCQGYSFAPVIRPSPGGAYGILEPFVLHGDGALRAARNRGIRRNKRKDTWQSQRDKARKRQFSFLEHLNKEYDRKVSNIRFQSEAGKDKTFVRGSMTEEGQDMSDFEDFDEEALCTQNLPSPDYIEYFVSQANAAAAQEEALYAQGLPSAPAVANVAMFNSSNVAEMRRLLKIQCPSSPVWGQVPLNIKRPVQKTASKDKKIGKGKEVDREIPKFPIAFELLEIERPPHPPLPDIQVAKNTYNPDDFLQTDTRERRTTDCARCRDPFRFGARSPSGPSTGPSSKEHSRRCQLLSSQSDMDGFWPPSTPAREKKASKKVPPHKTLSTKAQQKFDKSRPPSQAVIESCALKAGQESEPSTPNPIKNIVKSLPELKCAQDSIKAIGMGSETSPSTQASFPGSLLDGDDNDPARNPSLASDITQDDNDLEKDTELHIGVSCSLPSEARSSADQA</sequence>
<feature type="compositionally biased region" description="Low complexity" evidence="2">
    <location>
        <begin position="1166"/>
        <end position="1175"/>
    </location>
</feature>
<dbReference type="EMBL" id="QGMF01000292">
    <property type="protein sequence ID" value="TVY17086.1"/>
    <property type="molecule type" value="Genomic_DNA"/>
</dbReference>
<proteinExistence type="predicted"/>
<protein>
    <submittedName>
        <fullName evidence="3">Uncharacterized protein</fullName>
    </submittedName>
</protein>
<feature type="region of interest" description="Disordered" evidence="2">
    <location>
        <begin position="1"/>
        <end position="139"/>
    </location>
</feature>